<dbReference type="NCBIfam" id="TIGR00203">
    <property type="entry name" value="cydB"/>
    <property type="match status" value="1"/>
</dbReference>
<feature type="region of interest" description="Disordered" evidence="12">
    <location>
        <begin position="345"/>
        <end position="371"/>
    </location>
</feature>
<evidence type="ECO:0000313" key="14">
    <source>
        <dbReference type="EMBL" id="GEL95092.1"/>
    </source>
</evidence>
<name>A0A511JAS5_9CELL</name>
<proteinExistence type="inferred from homology"/>
<dbReference type="GO" id="GO:0070069">
    <property type="term" value="C:cytochrome complex"/>
    <property type="evidence" value="ECO:0007669"/>
    <property type="project" value="TreeGrafter"/>
</dbReference>
<dbReference type="PANTHER" id="PTHR43141:SF5">
    <property type="entry name" value="CYTOCHROME BD-I UBIQUINOL OXIDASE SUBUNIT 2"/>
    <property type="match status" value="1"/>
</dbReference>
<reference evidence="14 15" key="1">
    <citation type="submission" date="2019-07" db="EMBL/GenBank/DDBJ databases">
        <title>Whole genome shotgun sequence of Cellulomonas composti NBRC 100758.</title>
        <authorList>
            <person name="Hosoyama A."/>
            <person name="Uohara A."/>
            <person name="Ohji S."/>
            <person name="Ichikawa N."/>
        </authorList>
    </citation>
    <scope>NUCLEOTIDE SEQUENCE [LARGE SCALE GENOMIC DNA]</scope>
    <source>
        <strain evidence="14 15">NBRC 100758</strain>
    </source>
</reference>
<accession>A0A511JAS5</accession>
<keyword evidence="5" id="KW-0349">Heme</keyword>
<dbReference type="GO" id="GO:0046872">
    <property type="term" value="F:metal ion binding"/>
    <property type="evidence" value="ECO:0007669"/>
    <property type="project" value="UniProtKB-KW"/>
</dbReference>
<dbReference type="Proteomes" id="UP000321720">
    <property type="component" value="Unassembled WGS sequence"/>
</dbReference>
<evidence type="ECO:0000313" key="15">
    <source>
        <dbReference type="Proteomes" id="UP000321720"/>
    </source>
</evidence>
<comment type="subcellular location">
    <subcellularLocation>
        <location evidence="1">Cell membrane</location>
        <topology evidence="1">Multi-pass membrane protein</topology>
    </subcellularLocation>
</comment>
<evidence type="ECO:0000256" key="7">
    <source>
        <dbReference type="ARBA" id="ARBA00022723"/>
    </source>
</evidence>
<evidence type="ECO:0000256" key="10">
    <source>
        <dbReference type="ARBA" id="ARBA00023004"/>
    </source>
</evidence>
<keyword evidence="11 13" id="KW-0472">Membrane</keyword>
<dbReference type="RefSeq" id="WP_146842756.1">
    <property type="nucleotide sequence ID" value="NZ_BJWG01000007.1"/>
</dbReference>
<dbReference type="OrthoDB" id="9776710at2"/>
<feature type="transmembrane region" description="Helical" evidence="13">
    <location>
        <begin position="117"/>
        <end position="136"/>
    </location>
</feature>
<keyword evidence="3" id="KW-0813">Transport</keyword>
<gene>
    <name evidence="14" type="primary">cydB</name>
    <name evidence="14" type="ORF">CCO02nite_17500</name>
</gene>
<comment type="caution">
    <text evidence="14">The sequence shown here is derived from an EMBL/GenBank/DDBJ whole genome shotgun (WGS) entry which is preliminary data.</text>
</comment>
<feature type="transmembrane region" description="Helical" evidence="13">
    <location>
        <begin position="156"/>
        <end position="185"/>
    </location>
</feature>
<evidence type="ECO:0000256" key="2">
    <source>
        <dbReference type="ARBA" id="ARBA00007543"/>
    </source>
</evidence>
<feature type="transmembrane region" description="Helical" evidence="13">
    <location>
        <begin position="6"/>
        <end position="35"/>
    </location>
</feature>
<feature type="transmembrane region" description="Helical" evidence="13">
    <location>
        <begin position="85"/>
        <end position="105"/>
    </location>
</feature>
<keyword evidence="7" id="KW-0479">Metal-binding</keyword>
<evidence type="ECO:0000256" key="9">
    <source>
        <dbReference type="ARBA" id="ARBA00022989"/>
    </source>
</evidence>
<dbReference type="PIRSF" id="PIRSF000267">
    <property type="entry name" value="Cyt_oxidse_sub2"/>
    <property type="match status" value="1"/>
</dbReference>
<keyword evidence="4" id="KW-1003">Cell membrane</keyword>
<keyword evidence="9 13" id="KW-1133">Transmembrane helix</keyword>
<evidence type="ECO:0000256" key="4">
    <source>
        <dbReference type="ARBA" id="ARBA00022475"/>
    </source>
</evidence>
<keyword evidence="6 13" id="KW-0812">Transmembrane</keyword>
<dbReference type="AlphaFoldDB" id="A0A511JAS5"/>
<comment type="similarity">
    <text evidence="2">Belongs to the cytochrome ubiquinol oxidase subunit 2 family.</text>
</comment>
<dbReference type="GO" id="GO:0009055">
    <property type="term" value="F:electron transfer activity"/>
    <property type="evidence" value="ECO:0007669"/>
    <property type="project" value="TreeGrafter"/>
</dbReference>
<dbReference type="GO" id="GO:0005886">
    <property type="term" value="C:plasma membrane"/>
    <property type="evidence" value="ECO:0007669"/>
    <property type="project" value="UniProtKB-SubCell"/>
</dbReference>
<dbReference type="PANTHER" id="PTHR43141">
    <property type="entry name" value="CYTOCHROME BD2 SUBUNIT II"/>
    <property type="match status" value="1"/>
</dbReference>
<feature type="transmembrane region" description="Helical" evidence="13">
    <location>
        <begin position="251"/>
        <end position="273"/>
    </location>
</feature>
<evidence type="ECO:0000256" key="11">
    <source>
        <dbReference type="ARBA" id="ARBA00023136"/>
    </source>
</evidence>
<keyword evidence="8" id="KW-0249">Electron transport</keyword>
<feature type="transmembrane region" description="Helical" evidence="13">
    <location>
        <begin position="197"/>
        <end position="219"/>
    </location>
</feature>
<evidence type="ECO:0000256" key="13">
    <source>
        <dbReference type="SAM" id="Phobius"/>
    </source>
</evidence>
<evidence type="ECO:0000256" key="6">
    <source>
        <dbReference type="ARBA" id="ARBA00022692"/>
    </source>
</evidence>
<protein>
    <submittedName>
        <fullName evidence="14">Cytochrome c oxidase assembly protein</fullName>
    </submittedName>
</protein>
<sequence length="371" mass="39833">MELTDVWFVLIAVLWTGYLVLEGFDFGVGMLLGLLPRKEDRERERRVMINSIGPVWDGNEVWLLTAGGATFAAFPEWYATLFSGFYLPLFLILIALIVRVVAFEWRGKIDSPQWRAWADRALIFGSWLPAVLWGVAFGNIVRGVELDADHQYVGGFFALLNPFALVAGAVTTLIFLTHGAVFLALKTDGAIRERAAATAARLSVVTLVVAGAWAIWLQLAYSGKGWTWVAVAVAAVALVLLVLATRARREGPAFVASAVAIVGAVVLIFGSMYPDVMPALDPANSLTVDNASSTDYTLTVMTWVAVVLTPLVLLYQGWTYWVFRKRLTAEHIPASVGLTFDPPAEPVAVGSGSGSGSDGSGPDDSAGTPGA</sequence>
<feature type="transmembrane region" description="Helical" evidence="13">
    <location>
        <begin position="300"/>
        <end position="323"/>
    </location>
</feature>
<dbReference type="EMBL" id="BJWG01000007">
    <property type="protein sequence ID" value="GEL95092.1"/>
    <property type="molecule type" value="Genomic_DNA"/>
</dbReference>
<dbReference type="GO" id="GO:0016682">
    <property type="term" value="F:oxidoreductase activity, acting on diphenols and related substances as donors, oxygen as acceptor"/>
    <property type="evidence" value="ECO:0007669"/>
    <property type="project" value="TreeGrafter"/>
</dbReference>
<evidence type="ECO:0000256" key="8">
    <source>
        <dbReference type="ARBA" id="ARBA00022982"/>
    </source>
</evidence>
<evidence type="ECO:0000256" key="5">
    <source>
        <dbReference type="ARBA" id="ARBA00022617"/>
    </source>
</evidence>
<organism evidence="14 15">
    <name type="scientific">Cellulomonas composti</name>
    <dbReference type="NCBI Taxonomy" id="266130"/>
    <lineage>
        <taxon>Bacteria</taxon>
        <taxon>Bacillati</taxon>
        <taxon>Actinomycetota</taxon>
        <taxon>Actinomycetes</taxon>
        <taxon>Micrococcales</taxon>
        <taxon>Cellulomonadaceae</taxon>
        <taxon>Cellulomonas</taxon>
    </lineage>
</organism>
<evidence type="ECO:0000256" key="3">
    <source>
        <dbReference type="ARBA" id="ARBA00022448"/>
    </source>
</evidence>
<dbReference type="InterPro" id="IPR003317">
    <property type="entry name" value="Cyt-d_oxidase_su2"/>
</dbReference>
<dbReference type="GO" id="GO:0019646">
    <property type="term" value="P:aerobic electron transport chain"/>
    <property type="evidence" value="ECO:0007669"/>
    <property type="project" value="TreeGrafter"/>
</dbReference>
<keyword evidence="10" id="KW-0408">Iron</keyword>
<feature type="transmembrane region" description="Helical" evidence="13">
    <location>
        <begin position="225"/>
        <end position="244"/>
    </location>
</feature>
<evidence type="ECO:0000256" key="12">
    <source>
        <dbReference type="SAM" id="MobiDB-lite"/>
    </source>
</evidence>
<dbReference type="Pfam" id="PF02322">
    <property type="entry name" value="Cyt_bd_oxida_II"/>
    <property type="match status" value="1"/>
</dbReference>
<evidence type="ECO:0000256" key="1">
    <source>
        <dbReference type="ARBA" id="ARBA00004651"/>
    </source>
</evidence>
<keyword evidence="15" id="KW-1185">Reference proteome</keyword>